<keyword evidence="3" id="KW-1185">Reference proteome</keyword>
<dbReference type="eggNOG" id="COG0438">
    <property type="taxonomic scope" value="Bacteria"/>
</dbReference>
<evidence type="ECO:0000313" key="3">
    <source>
        <dbReference type="Proteomes" id="UP000001052"/>
    </source>
</evidence>
<accession>C8WZW8</accession>
<sequence>MLSGTSPQRIALMLPRLSRYGGAERFASRLANHLGQTGFDVDFICARQESEAPQGVTPRVVGRKGLCRSGKILWYAMAAERQRRAGNYDLTLSMGKTWNQDVLRLSGGPLPVFWRLSKQAYDPGMARTWKMLRRKTAPANRLINCIERRQMRTTSHFVAVSDKLVDWVQEAYPSFDTSRIQVIYNQPDLTAFEPYPRAKQRAERQQRGLAPDMIYIGTAGTNFALKGVGCLIAALAQLPDSHHLLVAGDRNPDRYRKQAQRLGVAHRVTFLGRVEDMTGFYNCLDAFALPTFYDACSNAVLEALRCGIPTLSSSANGSSVFLDPENTIKDPHDTQNLARTLRRLCAEPRRNAFAWPNHIRAGLEAYTELIETALCR</sequence>
<dbReference type="PANTHER" id="PTHR12526">
    <property type="entry name" value="GLYCOSYLTRANSFERASE"/>
    <property type="match status" value="1"/>
</dbReference>
<dbReference type="InterPro" id="IPR028098">
    <property type="entry name" value="Glyco_trans_4-like_N"/>
</dbReference>
<dbReference type="CAZy" id="GT4">
    <property type="family name" value="Glycosyltransferase Family 4"/>
</dbReference>
<feature type="domain" description="Glycosyltransferase subfamily 4-like N-terminal" evidence="1">
    <location>
        <begin position="20"/>
        <end position="185"/>
    </location>
</feature>
<evidence type="ECO:0000259" key="1">
    <source>
        <dbReference type="Pfam" id="PF13439"/>
    </source>
</evidence>
<name>C8WZW8_DESRD</name>
<evidence type="ECO:0000313" key="2">
    <source>
        <dbReference type="EMBL" id="ACV67593.1"/>
    </source>
</evidence>
<dbReference type="Gene3D" id="3.40.50.2000">
    <property type="entry name" value="Glycogen Phosphorylase B"/>
    <property type="match status" value="2"/>
</dbReference>
<dbReference type="OrthoDB" id="433681at2"/>
<dbReference type="Proteomes" id="UP000001052">
    <property type="component" value="Chromosome"/>
</dbReference>
<gene>
    <name evidence="2" type="ordered locus">Dret_0291</name>
</gene>
<proteinExistence type="predicted"/>
<keyword evidence="2" id="KW-0808">Transferase</keyword>
<organism evidence="2 3">
    <name type="scientific">Desulfohalobium retbaense (strain ATCC 49708 / DSM 5692 / JCM 16813 / HR100)</name>
    <dbReference type="NCBI Taxonomy" id="485915"/>
    <lineage>
        <taxon>Bacteria</taxon>
        <taxon>Pseudomonadati</taxon>
        <taxon>Thermodesulfobacteriota</taxon>
        <taxon>Desulfovibrionia</taxon>
        <taxon>Desulfovibrionales</taxon>
        <taxon>Desulfohalobiaceae</taxon>
        <taxon>Desulfohalobium</taxon>
    </lineage>
</organism>
<dbReference type="SUPFAM" id="SSF53756">
    <property type="entry name" value="UDP-Glycosyltransferase/glycogen phosphorylase"/>
    <property type="match status" value="1"/>
</dbReference>
<dbReference type="GO" id="GO:0016757">
    <property type="term" value="F:glycosyltransferase activity"/>
    <property type="evidence" value="ECO:0007669"/>
    <property type="project" value="UniProtKB-ARBA"/>
</dbReference>
<reference evidence="2 3" key="2">
    <citation type="journal article" date="2010" name="Stand. Genomic Sci.">
        <title>Complete genome sequence of Desulfohalobium retbaense type strain (HR(100)).</title>
        <authorList>
            <person name="Spring S."/>
            <person name="Nolan M."/>
            <person name="Lapidus A."/>
            <person name="Glavina Del Rio T."/>
            <person name="Copeland A."/>
            <person name="Tice H."/>
            <person name="Cheng J.F."/>
            <person name="Lucas S."/>
            <person name="Land M."/>
            <person name="Chen F."/>
            <person name="Bruce D."/>
            <person name="Goodwin L."/>
            <person name="Pitluck S."/>
            <person name="Ivanova N."/>
            <person name="Mavromatis K."/>
            <person name="Mikhailova N."/>
            <person name="Pati A."/>
            <person name="Chen A."/>
            <person name="Palaniappan K."/>
            <person name="Hauser L."/>
            <person name="Chang Y.J."/>
            <person name="Jeffries C.D."/>
            <person name="Munk C."/>
            <person name="Kiss H."/>
            <person name="Chain P."/>
            <person name="Han C."/>
            <person name="Brettin T."/>
            <person name="Detter J.C."/>
            <person name="Schuler E."/>
            <person name="Goker M."/>
            <person name="Rohde M."/>
            <person name="Bristow J."/>
            <person name="Eisen J.A."/>
            <person name="Markowitz V."/>
            <person name="Hugenholtz P."/>
            <person name="Kyrpides N.C."/>
            <person name="Klenk H.P."/>
        </authorList>
    </citation>
    <scope>NUCLEOTIDE SEQUENCE [LARGE SCALE GENOMIC DNA]</scope>
    <source>
        <strain evidence="2 3">DSM 5692</strain>
    </source>
</reference>
<dbReference type="EMBL" id="CP001734">
    <property type="protein sequence ID" value="ACV67593.1"/>
    <property type="molecule type" value="Genomic_DNA"/>
</dbReference>
<dbReference type="Pfam" id="PF13692">
    <property type="entry name" value="Glyco_trans_1_4"/>
    <property type="match status" value="1"/>
</dbReference>
<dbReference type="STRING" id="485915.Dret_0291"/>
<dbReference type="KEGG" id="drt:Dret_0291"/>
<dbReference type="AlphaFoldDB" id="C8WZW8"/>
<dbReference type="CDD" id="cd03801">
    <property type="entry name" value="GT4_PimA-like"/>
    <property type="match status" value="1"/>
</dbReference>
<dbReference type="Pfam" id="PF13439">
    <property type="entry name" value="Glyco_transf_4"/>
    <property type="match status" value="1"/>
</dbReference>
<reference evidence="3" key="1">
    <citation type="submission" date="2009-09" db="EMBL/GenBank/DDBJ databases">
        <title>The complete chromosome of Desulfohalobium retbaense DSM 5692.</title>
        <authorList>
            <consortium name="US DOE Joint Genome Institute (JGI-PGF)"/>
            <person name="Lucas S."/>
            <person name="Copeland A."/>
            <person name="Lapidus A."/>
            <person name="Glavina del Rio T."/>
            <person name="Dalin E."/>
            <person name="Tice H."/>
            <person name="Bruce D."/>
            <person name="Goodwin L."/>
            <person name="Pitluck S."/>
            <person name="Kyrpides N."/>
            <person name="Mavromatis K."/>
            <person name="Ivanova N."/>
            <person name="Mikhailova N."/>
            <person name="Munk A.C."/>
            <person name="Brettin T."/>
            <person name="Detter J.C."/>
            <person name="Han C."/>
            <person name="Tapia R."/>
            <person name="Larimer F."/>
            <person name="Land M."/>
            <person name="Hauser L."/>
            <person name="Markowitz V."/>
            <person name="Cheng J.-F."/>
            <person name="Hugenholtz P."/>
            <person name="Woyke T."/>
            <person name="Wu D."/>
            <person name="Spring S."/>
            <person name="Klenk H.-P."/>
            <person name="Eisen J.A."/>
        </authorList>
    </citation>
    <scope>NUCLEOTIDE SEQUENCE [LARGE SCALE GENOMIC DNA]</scope>
    <source>
        <strain evidence="3">DSM 5692</strain>
    </source>
</reference>
<protein>
    <submittedName>
        <fullName evidence="2">Glycosyl transferase group 1</fullName>
    </submittedName>
</protein>
<dbReference type="RefSeq" id="WP_015750752.1">
    <property type="nucleotide sequence ID" value="NC_013223.1"/>
</dbReference>
<dbReference type="HOGENOM" id="CLU_009583_44_1_7"/>